<reference evidence="2" key="1">
    <citation type="submission" date="2023-06" db="EMBL/GenBank/DDBJ databases">
        <title>Genome-scale phylogeny and comparative genomics of the fungal order Sordariales.</title>
        <authorList>
            <consortium name="Lawrence Berkeley National Laboratory"/>
            <person name="Hensen N."/>
            <person name="Bonometti L."/>
            <person name="Westerberg I."/>
            <person name="Brannstrom I.O."/>
            <person name="Guillou S."/>
            <person name="Cros-Aarteil S."/>
            <person name="Calhoun S."/>
            <person name="Haridas S."/>
            <person name="Kuo A."/>
            <person name="Mondo S."/>
            <person name="Pangilinan J."/>
            <person name="Riley R."/>
            <person name="LaButti K."/>
            <person name="Andreopoulos B."/>
            <person name="Lipzen A."/>
            <person name="Chen C."/>
            <person name="Yanf M."/>
            <person name="Daum C."/>
            <person name="Ng V."/>
            <person name="Clum A."/>
            <person name="Steindorff A."/>
            <person name="Ohm R."/>
            <person name="Martin F."/>
            <person name="Silar P."/>
            <person name="Natvig D."/>
            <person name="Lalanne C."/>
            <person name="Gautier V."/>
            <person name="Ament-velasquez S.L."/>
            <person name="Kruys A."/>
            <person name="Hutchinson M.I."/>
            <person name="Powell A.J."/>
            <person name="Barry K."/>
            <person name="Miller A.N."/>
            <person name="Grigoriev I.V."/>
            <person name="Debuchy R."/>
            <person name="Gladieux P."/>
            <person name="Thoren M.H."/>
            <person name="Johannesson H."/>
        </authorList>
    </citation>
    <scope>NUCLEOTIDE SEQUENCE</scope>
    <source>
        <strain evidence="2">SMH3391-2</strain>
    </source>
</reference>
<name>A0AA39WI99_9PEZI</name>
<dbReference type="Proteomes" id="UP001174934">
    <property type="component" value="Unassembled WGS sequence"/>
</dbReference>
<comment type="caution">
    <text evidence="2">The sequence shown here is derived from an EMBL/GenBank/DDBJ whole genome shotgun (WGS) entry which is preliminary data.</text>
</comment>
<protein>
    <submittedName>
        <fullName evidence="2">Uncharacterized protein</fullName>
    </submittedName>
</protein>
<keyword evidence="1" id="KW-1133">Transmembrane helix</keyword>
<gene>
    <name evidence="2" type="ORF">B0T17DRAFT_539581</name>
</gene>
<dbReference type="AlphaFoldDB" id="A0AA39WI99"/>
<sequence length="92" mass="10626">MERGQTECPWGLCISFLFIYIFLVFLLPGRFLLLLGYLCGHDLGYAVLCICTRLWRFIIPAVFFCFSFVSSFLAYLRAFWVLMFSKAGGEQA</sequence>
<feature type="transmembrane region" description="Helical" evidence="1">
    <location>
        <begin position="57"/>
        <end position="76"/>
    </location>
</feature>
<evidence type="ECO:0000313" key="3">
    <source>
        <dbReference type="Proteomes" id="UP001174934"/>
    </source>
</evidence>
<accession>A0AA39WI99</accession>
<keyword evidence="1" id="KW-0812">Transmembrane</keyword>
<evidence type="ECO:0000313" key="2">
    <source>
        <dbReference type="EMBL" id="KAK0615913.1"/>
    </source>
</evidence>
<feature type="transmembrane region" description="Helical" evidence="1">
    <location>
        <begin position="12"/>
        <end position="37"/>
    </location>
</feature>
<dbReference type="EMBL" id="JAULSR010000006">
    <property type="protein sequence ID" value="KAK0615913.1"/>
    <property type="molecule type" value="Genomic_DNA"/>
</dbReference>
<organism evidence="2 3">
    <name type="scientific">Bombardia bombarda</name>
    <dbReference type="NCBI Taxonomy" id="252184"/>
    <lineage>
        <taxon>Eukaryota</taxon>
        <taxon>Fungi</taxon>
        <taxon>Dikarya</taxon>
        <taxon>Ascomycota</taxon>
        <taxon>Pezizomycotina</taxon>
        <taxon>Sordariomycetes</taxon>
        <taxon>Sordariomycetidae</taxon>
        <taxon>Sordariales</taxon>
        <taxon>Lasiosphaeriaceae</taxon>
        <taxon>Bombardia</taxon>
    </lineage>
</organism>
<keyword evidence="3" id="KW-1185">Reference proteome</keyword>
<keyword evidence="1" id="KW-0472">Membrane</keyword>
<proteinExistence type="predicted"/>
<evidence type="ECO:0000256" key="1">
    <source>
        <dbReference type="SAM" id="Phobius"/>
    </source>
</evidence>